<dbReference type="RefSeq" id="WP_077364113.1">
    <property type="nucleotide sequence ID" value="NZ_MQMF01000003.1"/>
</dbReference>
<feature type="domain" description="YCII-related" evidence="2">
    <location>
        <begin position="19"/>
        <end position="80"/>
    </location>
</feature>
<comment type="caution">
    <text evidence="3">The sequence shown here is derived from an EMBL/GenBank/DDBJ whole genome shotgun (WGS) entry which is preliminary data.</text>
</comment>
<dbReference type="Gene3D" id="3.30.70.1060">
    <property type="entry name" value="Dimeric alpha+beta barrel"/>
    <property type="match status" value="1"/>
</dbReference>
<evidence type="ECO:0000313" key="4">
    <source>
        <dbReference type="Proteomes" id="UP000188597"/>
    </source>
</evidence>
<organism evidence="3 4">
    <name type="scientific">Fictibacillus arsenicus</name>
    <dbReference type="NCBI Taxonomy" id="255247"/>
    <lineage>
        <taxon>Bacteria</taxon>
        <taxon>Bacillati</taxon>
        <taxon>Bacillota</taxon>
        <taxon>Bacilli</taxon>
        <taxon>Bacillales</taxon>
        <taxon>Fictibacillaceae</taxon>
        <taxon>Fictibacillus</taxon>
    </lineage>
</organism>
<accession>A0A1V3G5D6</accession>
<reference evidence="3 4" key="1">
    <citation type="submission" date="2016-11" db="EMBL/GenBank/DDBJ databases">
        <authorList>
            <person name="Jaros S."/>
            <person name="Januszkiewicz K."/>
            <person name="Wedrychowicz H."/>
        </authorList>
    </citation>
    <scope>NUCLEOTIDE SEQUENCE [LARGE SCALE GENOMIC DNA]</scope>
    <source>
        <strain evidence="3 4">Con a/3</strain>
    </source>
</reference>
<dbReference type="InterPro" id="IPR011008">
    <property type="entry name" value="Dimeric_a/b-barrel"/>
</dbReference>
<dbReference type="OrthoDB" id="8589613at2"/>
<name>A0A1V3G5D6_9BACL</name>
<sequence length="98" mass="11326">METREFLYQIKPLRPDFMENQSAEEKNTLESHFFYLQNLLQEGKLVLAGPCLDASFGIVILQDVDNEEATHIMNNDPAIVHEIMTGELFPFRISLLKK</sequence>
<evidence type="ECO:0000259" key="2">
    <source>
        <dbReference type="Pfam" id="PF03795"/>
    </source>
</evidence>
<evidence type="ECO:0000256" key="1">
    <source>
        <dbReference type="ARBA" id="ARBA00007689"/>
    </source>
</evidence>
<evidence type="ECO:0000313" key="3">
    <source>
        <dbReference type="EMBL" id="OOE10619.1"/>
    </source>
</evidence>
<proteinExistence type="inferred from homology"/>
<dbReference type="Proteomes" id="UP000188597">
    <property type="component" value="Unassembled WGS sequence"/>
</dbReference>
<dbReference type="SUPFAM" id="SSF54909">
    <property type="entry name" value="Dimeric alpha+beta barrel"/>
    <property type="match status" value="1"/>
</dbReference>
<protein>
    <recommendedName>
        <fullName evidence="2">YCII-related domain-containing protein</fullName>
    </recommendedName>
</protein>
<dbReference type="AlphaFoldDB" id="A0A1V3G5D6"/>
<gene>
    <name evidence="3" type="ORF">UN64_14775</name>
</gene>
<dbReference type="Pfam" id="PF03795">
    <property type="entry name" value="YCII"/>
    <property type="match status" value="1"/>
</dbReference>
<comment type="similarity">
    <text evidence="1">Belongs to the YciI family.</text>
</comment>
<dbReference type="EMBL" id="MQMF01000003">
    <property type="protein sequence ID" value="OOE10619.1"/>
    <property type="molecule type" value="Genomic_DNA"/>
</dbReference>
<dbReference type="InterPro" id="IPR005545">
    <property type="entry name" value="YCII"/>
</dbReference>